<accession>A0A8B6MAV7</accession>
<evidence type="ECO:0000256" key="2">
    <source>
        <dbReference type="ARBA" id="ARBA00004733"/>
    </source>
</evidence>
<feature type="active site" description="Proton acceptor" evidence="9">
    <location>
        <position position="113"/>
    </location>
</feature>
<comment type="catalytic activity">
    <reaction evidence="8 9">
        <text>(1S,2R)-1-C-(indol-3-yl)glycerol 3-phosphate + L-serine = D-glyceraldehyde 3-phosphate + L-tryptophan + H2O</text>
        <dbReference type="Rhea" id="RHEA:10532"/>
        <dbReference type="ChEBI" id="CHEBI:15377"/>
        <dbReference type="ChEBI" id="CHEBI:33384"/>
        <dbReference type="ChEBI" id="CHEBI:57912"/>
        <dbReference type="ChEBI" id="CHEBI:58866"/>
        <dbReference type="ChEBI" id="CHEBI:59776"/>
        <dbReference type="EC" id="4.2.1.20"/>
    </reaction>
</comment>
<dbReference type="PANTHER" id="PTHR43406">
    <property type="entry name" value="TRYPTOPHAN SYNTHASE, ALPHA CHAIN"/>
    <property type="match status" value="1"/>
</dbReference>
<evidence type="ECO:0000256" key="4">
    <source>
        <dbReference type="ARBA" id="ARBA00022605"/>
    </source>
</evidence>
<feature type="active site" description="Proton acceptor" evidence="9">
    <location>
        <position position="102"/>
    </location>
</feature>
<dbReference type="GO" id="GO:0005829">
    <property type="term" value="C:cytosol"/>
    <property type="evidence" value="ECO:0007669"/>
    <property type="project" value="TreeGrafter"/>
</dbReference>
<comment type="caution">
    <text evidence="11">The sequence shown here is derived from an EMBL/GenBank/DDBJ whole genome shotgun (WGS) entry which is preliminary data.</text>
</comment>
<evidence type="ECO:0000256" key="3">
    <source>
        <dbReference type="ARBA" id="ARBA00011270"/>
    </source>
</evidence>
<dbReference type="EC" id="4.2.1.20" evidence="9"/>
<dbReference type="SUPFAM" id="SSF51366">
    <property type="entry name" value="Ribulose-phoshate binding barrel"/>
    <property type="match status" value="1"/>
</dbReference>
<dbReference type="UniPathway" id="UPA00035">
    <property type="reaction ID" value="UER00044"/>
</dbReference>
<sequence>MSAVRDKAVCARSPAFCSRPQNPSPSPKNPLLASVRAARRFPLMVQQPMSDSSPTRIDRRFADLAKEGRAALAAFVMAGDPDIATSLEILKALPKAGADVIEVGMPFTDPMADGPAIQAAGLRALAAGTTLIKTLRLVADFRAGDQTTPIVLMGYYNPIYVHGVEAFLHDAKIAGVDGLIVVDLPPEEDAELCLPALKAGLNFIRLATPTTDAARLPAVLANTSGFVYYVSITGTTGAATPDFSQTAAAVERIKRHTSLPVAVGFGVKSAQTAAAIAAHADGVVVGSAIVEALRASLDAAGKATPRTVPAVAELIADIAKGVRQAAPARA</sequence>
<comment type="pathway">
    <text evidence="2 9">Amino-acid biosynthesis; L-tryptophan biosynthesis; L-tryptophan from chorismate: step 5/5.</text>
</comment>
<dbReference type="AlphaFoldDB" id="A0A8B6MAV7"/>
<comment type="similarity">
    <text evidence="9 10">Belongs to the TrpA family.</text>
</comment>
<comment type="subunit">
    <text evidence="3 9">Tetramer of two alpha and two beta chains.</text>
</comment>
<keyword evidence="5 9" id="KW-0822">Tryptophan biosynthesis</keyword>
<evidence type="ECO:0000256" key="5">
    <source>
        <dbReference type="ARBA" id="ARBA00022822"/>
    </source>
</evidence>
<evidence type="ECO:0000313" key="12">
    <source>
        <dbReference type="Proteomes" id="UP000485880"/>
    </source>
</evidence>
<evidence type="ECO:0000256" key="6">
    <source>
        <dbReference type="ARBA" id="ARBA00023141"/>
    </source>
</evidence>
<dbReference type="Pfam" id="PF00290">
    <property type="entry name" value="Trp_syntA"/>
    <property type="match status" value="1"/>
</dbReference>
<keyword evidence="12" id="KW-1185">Reference proteome</keyword>
<protein>
    <recommendedName>
        <fullName evidence="9">Tryptophan synthase alpha chain</fullName>
        <ecNumber evidence="9">4.2.1.20</ecNumber>
    </recommendedName>
</protein>
<comment type="function">
    <text evidence="1 9">The alpha subunit is responsible for the aldol cleavage of indoleglycerol phosphate to indole and glyceraldehyde 3-phosphate.</text>
</comment>
<dbReference type="InterPro" id="IPR011060">
    <property type="entry name" value="RibuloseP-bd_barrel"/>
</dbReference>
<evidence type="ECO:0000256" key="7">
    <source>
        <dbReference type="ARBA" id="ARBA00023239"/>
    </source>
</evidence>
<dbReference type="PROSITE" id="PS00167">
    <property type="entry name" value="TRP_SYNTHASE_ALPHA"/>
    <property type="match status" value="1"/>
</dbReference>
<dbReference type="InterPro" id="IPR002028">
    <property type="entry name" value="Trp_synthase_suA"/>
</dbReference>
<dbReference type="HAMAP" id="MF_00131">
    <property type="entry name" value="Trp_synth_alpha"/>
    <property type="match status" value="1"/>
</dbReference>
<organism evidence="11 12">
    <name type="scientific">Methylocella tundrae</name>
    <dbReference type="NCBI Taxonomy" id="227605"/>
    <lineage>
        <taxon>Bacteria</taxon>
        <taxon>Pseudomonadati</taxon>
        <taxon>Pseudomonadota</taxon>
        <taxon>Alphaproteobacteria</taxon>
        <taxon>Hyphomicrobiales</taxon>
        <taxon>Beijerinckiaceae</taxon>
        <taxon>Methylocella</taxon>
    </lineage>
</organism>
<dbReference type="Proteomes" id="UP000485880">
    <property type="component" value="Unassembled WGS sequence"/>
</dbReference>
<dbReference type="NCBIfam" id="TIGR00262">
    <property type="entry name" value="trpA"/>
    <property type="match status" value="1"/>
</dbReference>
<evidence type="ECO:0000256" key="10">
    <source>
        <dbReference type="RuleBase" id="RU003662"/>
    </source>
</evidence>
<evidence type="ECO:0000313" key="11">
    <source>
        <dbReference type="EMBL" id="VTZ51861.1"/>
    </source>
</evidence>
<evidence type="ECO:0000256" key="1">
    <source>
        <dbReference type="ARBA" id="ARBA00003365"/>
    </source>
</evidence>
<keyword evidence="6 9" id="KW-0057">Aromatic amino acid biosynthesis</keyword>
<proteinExistence type="inferred from homology"/>
<dbReference type="GO" id="GO:0004834">
    <property type="term" value="F:tryptophan synthase activity"/>
    <property type="evidence" value="ECO:0007669"/>
    <property type="project" value="UniProtKB-UniRule"/>
</dbReference>
<name>A0A8B6MAV7_METTU</name>
<dbReference type="FunFam" id="3.20.20.70:FF:000037">
    <property type="entry name" value="Tryptophan synthase alpha chain"/>
    <property type="match status" value="1"/>
</dbReference>
<keyword evidence="4 9" id="KW-0028">Amino-acid biosynthesis</keyword>
<keyword evidence="7 9" id="KW-0456">Lyase</keyword>
<dbReference type="PANTHER" id="PTHR43406:SF1">
    <property type="entry name" value="TRYPTOPHAN SYNTHASE ALPHA CHAIN, CHLOROPLASTIC"/>
    <property type="match status" value="1"/>
</dbReference>
<dbReference type="InterPro" id="IPR018204">
    <property type="entry name" value="Trp_synthase_alpha_AS"/>
</dbReference>
<evidence type="ECO:0000256" key="9">
    <source>
        <dbReference type="HAMAP-Rule" id="MF_00131"/>
    </source>
</evidence>
<dbReference type="CDD" id="cd04724">
    <property type="entry name" value="Tryptophan_synthase_alpha"/>
    <property type="match status" value="1"/>
</dbReference>
<gene>
    <name evidence="9 11" type="primary">trpA</name>
    <name evidence="11" type="ORF">MPC4_50169</name>
</gene>
<reference evidence="11 12" key="1">
    <citation type="submission" date="2019-05" db="EMBL/GenBank/DDBJ databases">
        <authorList>
            <person name="Farhan Ul Haque M."/>
        </authorList>
    </citation>
    <scope>NUCLEOTIDE SEQUENCE [LARGE SCALE GENOMIC DNA]</scope>
    <source>
        <strain evidence="11">2</strain>
    </source>
</reference>
<dbReference type="EMBL" id="CABFMQ020000109">
    <property type="protein sequence ID" value="VTZ51861.1"/>
    <property type="molecule type" value="Genomic_DNA"/>
</dbReference>
<evidence type="ECO:0000256" key="8">
    <source>
        <dbReference type="ARBA" id="ARBA00049047"/>
    </source>
</evidence>
<dbReference type="InterPro" id="IPR013785">
    <property type="entry name" value="Aldolase_TIM"/>
</dbReference>
<dbReference type="Gene3D" id="3.20.20.70">
    <property type="entry name" value="Aldolase class I"/>
    <property type="match status" value="1"/>
</dbReference>